<dbReference type="Gene3D" id="3.40.50.11140">
    <property type="match status" value="1"/>
</dbReference>
<dbReference type="PANTHER" id="PTHR47964">
    <property type="entry name" value="ATP-DEPENDENT DNA HELICASE HOMOLOG RECG, CHLOROPLASTIC"/>
    <property type="match status" value="1"/>
</dbReference>
<comment type="function">
    <text evidence="13">Couples transcription and DNA repair by recognizing RNA polymerase (RNAP) stalled at DNA lesions. Mediates ATP-dependent release of RNAP and its truncated transcript from the DNA, and recruitment of nucleotide excision repair machinery to the damaged site.</text>
</comment>
<dbReference type="HAMAP" id="MF_00969">
    <property type="entry name" value="TRCF"/>
    <property type="match status" value="1"/>
</dbReference>
<dbReference type="OrthoDB" id="9804325at2"/>
<dbReference type="SMART" id="SM00982">
    <property type="entry name" value="TRCF"/>
    <property type="match status" value="1"/>
</dbReference>
<dbReference type="GO" id="GO:0006355">
    <property type="term" value="P:regulation of DNA-templated transcription"/>
    <property type="evidence" value="ECO:0007669"/>
    <property type="project" value="UniProtKB-UniRule"/>
</dbReference>
<dbReference type="PROSITE" id="PS51194">
    <property type="entry name" value="HELICASE_CTER"/>
    <property type="match status" value="1"/>
</dbReference>
<dbReference type="Gene3D" id="3.90.1150.50">
    <property type="entry name" value="Transcription-repair-coupling factor, D7 domain"/>
    <property type="match status" value="1"/>
</dbReference>
<keyword evidence="9 13" id="KW-0234">DNA repair</keyword>
<dbReference type="FunFam" id="3.40.50.300:FF:000300">
    <property type="entry name" value="Transcription-repair-coupling factor"/>
    <property type="match status" value="1"/>
</dbReference>
<evidence type="ECO:0000256" key="5">
    <source>
        <dbReference type="ARBA" id="ARBA00022801"/>
    </source>
</evidence>
<dbReference type="SUPFAM" id="SSF143517">
    <property type="entry name" value="TRCF domain-like"/>
    <property type="match status" value="1"/>
</dbReference>
<dbReference type="PROSITE" id="PS51192">
    <property type="entry name" value="HELICASE_ATP_BIND_1"/>
    <property type="match status" value="1"/>
</dbReference>
<dbReference type="Pfam" id="PF02559">
    <property type="entry name" value="CarD_TRCF_RID"/>
    <property type="match status" value="1"/>
</dbReference>
<dbReference type="InterPro" id="IPR014001">
    <property type="entry name" value="Helicase_ATP-bd"/>
</dbReference>
<dbReference type="InterPro" id="IPR001650">
    <property type="entry name" value="Helicase_C-like"/>
</dbReference>
<protein>
    <recommendedName>
        <fullName evidence="12 13">Transcription-repair-coupling factor</fullName>
        <shortName evidence="13">TRCF</shortName>
        <ecNumber evidence="13">3.6.4.-</ecNumber>
    </recommendedName>
</protein>
<dbReference type="InterPro" id="IPR041471">
    <property type="entry name" value="UvrB_inter"/>
</dbReference>
<feature type="domain" description="Helicase ATP-binding" evidence="14">
    <location>
        <begin position="612"/>
        <end position="773"/>
    </location>
</feature>
<organism evidence="16 17">
    <name type="scientific">Permianibacter aggregans</name>
    <dbReference type="NCBI Taxonomy" id="1510150"/>
    <lineage>
        <taxon>Bacteria</taxon>
        <taxon>Pseudomonadati</taxon>
        <taxon>Pseudomonadota</taxon>
        <taxon>Gammaproteobacteria</taxon>
        <taxon>Pseudomonadales</taxon>
        <taxon>Pseudomonadaceae</taxon>
        <taxon>Permianibacter</taxon>
    </lineage>
</organism>
<dbReference type="EMBL" id="SNYM01000026">
    <property type="protein sequence ID" value="TDQ44158.1"/>
    <property type="molecule type" value="Genomic_DNA"/>
</dbReference>
<keyword evidence="17" id="KW-1185">Reference proteome</keyword>
<dbReference type="GO" id="GO:0005737">
    <property type="term" value="C:cytoplasm"/>
    <property type="evidence" value="ECO:0007669"/>
    <property type="project" value="UniProtKB-SubCell"/>
</dbReference>
<feature type="domain" description="Helicase C-terminal" evidence="15">
    <location>
        <begin position="794"/>
        <end position="948"/>
    </location>
</feature>
<evidence type="ECO:0000256" key="4">
    <source>
        <dbReference type="ARBA" id="ARBA00022763"/>
    </source>
</evidence>
<evidence type="ECO:0000256" key="2">
    <source>
        <dbReference type="ARBA" id="ARBA00022490"/>
    </source>
</evidence>
<reference evidence="16 17" key="1">
    <citation type="submission" date="2019-03" db="EMBL/GenBank/DDBJ databases">
        <title>Genomic Encyclopedia of Type Strains, Phase IV (KMG-IV): sequencing the most valuable type-strain genomes for metagenomic binning, comparative biology and taxonomic classification.</title>
        <authorList>
            <person name="Goeker M."/>
        </authorList>
    </citation>
    <scope>NUCLEOTIDE SEQUENCE [LARGE SCALE GENOMIC DNA]</scope>
    <source>
        <strain evidence="16 17">DSM 103792</strain>
    </source>
</reference>
<evidence type="ECO:0000256" key="10">
    <source>
        <dbReference type="ARBA" id="ARBA00061104"/>
    </source>
</evidence>
<dbReference type="InterPro" id="IPR003711">
    <property type="entry name" value="CarD-like/TRCF_RID"/>
</dbReference>
<accession>A0A4R6UBW5</accession>
<evidence type="ECO:0000256" key="1">
    <source>
        <dbReference type="ARBA" id="ARBA00004496"/>
    </source>
</evidence>
<evidence type="ECO:0000256" key="9">
    <source>
        <dbReference type="ARBA" id="ARBA00023204"/>
    </source>
</evidence>
<dbReference type="GO" id="GO:0005524">
    <property type="term" value="F:ATP binding"/>
    <property type="evidence" value="ECO:0007669"/>
    <property type="project" value="UniProtKB-UniRule"/>
</dbReference>
<name>A0A4R6UBW5_9GAMM</name>
<comment type="similarity">
    <text evidence="10 13">In the N-terminal section; belongs to the UvrB family.</text>
</comment>
<keyword evidence="6" id="KW-0347">Helicase</keyword>
<evidence type="ECO:0000256" key="12">
    <source>
        <dbReference type="ARBA" id="ARBA00070128"/>
    </source>
</evidence>
<dbReference type="InterPro" id="IPR011545">
    <property type="entry name" value="DEAD/DEAH_box_helicase_dom"/>
</dbReference>
<evidence type="ECO:0000313" key="16">
    <source>
        <dbReference type="EMBL" id="TDQ44158.1"/>
    </source>
</evidence>
<dbReference type="Proteomes" id="UP000295375">
    <property type="component" value="Unassembled WGS sequence"/>
</dbReference>
<dbReference type="InterPro" id="IPR037235">
    <property type="entry name" value="TRCF-like_C_D7"/>
</dbReference>
<dbReference type="Pfam" id="PF00270">
    <property type="entry name" value="DEAD"/>
    <property type="match status" value="1"/>
</dbReference>
<dbReference type="SMART" id="SM00487">
    <property type="entry name" value="DEXDc"/>
    <property type="match status" value="1"/>
</dbReference>
<gene>
    <name evidence="13" type="primary">mfd</name>
    <name evidence="16" type="ORF">EV696_12640</name>
</gene>
<dbReference type="Gene3D" id="3.40.50.300">
    <property type="entry name" value="P-loop containing nucleotide triphosphate hydrolases"/>
    <property type="match status" value="2"/>
</dbReference>
<dbReference type="CDD" id="cd17991">
    <property type="entry name" value="DEXHc_TRCF"/>
    <property type="match status" value="1"/>
</dbReference>
<dbReference type="InterPro" id="IPR005118">
    <property type="entry name" value="TRCF_C"/>
</dbReference>
<keyword evidence="4 13" id="KW-0227">DNA damage</keyword>
<dbReference type="EC" id="3.6.4.-" evidence="13"/>
<proteinExistence type="inferred from homology"/>
<dbReference type="InterPro" id="IPR004576">
    <property type="entry name" value="Mfd"/>
</dbReference>
<dbReference type="NCBIfam" id="NF007966">
    <property type="entry name" value="PRK10689.1"/>
    <property type="match status" value="1"/>
</dbReference>
<dbReference type="InterPro" id="IPR027417">
    <property type="entry name" value="P-loop_NTPase"/>
</dbReference>
<dbReference type="Gene3D" id="3.40.50.11180">
    <property type="match status" value="1"/>
</dbReference>
<dbReference type="Pfam" id="PF00271">
    <property type="entry name" value="Helicase_C"/>
    <property type="match status" value="1"/>
</dbReference>
<dbReference type="AlphaFoldDB" id="A0A4R6UBW5"/>
<dbReference type="Pfam" id="PF17757">
    <property type="entry name" value="UvrB_inter"/>
    <property type="match status" value="1"/>
</dbReference>
<dbReference type="InterPro" id="IPR047112">
    <property type="entry name" value="RecG/Mfd"/>
</dbReference>
<dbReference type="PANTHER" id="PTHR47964:SF1">
    <property type="entry name" value="ATP-DEPENDENT DNA HELICASE HOMOLOG RECG, CHLOROPLASTIC"/>
    <property type="match status" value="1"/>
</dbReference>
<dbReference type="GO" id="GO:0000716">
    <property type="term" value="P:transcription-coupled nucleotide-excision repair, DNA damage recognition"/>
    <property type="evidence" value="ECO:0007669"/>
    <property type="project" value="UniProtKB-UniRule"/>
</dbReference>
<dbReference type="Gene3D" id="2.40.10.170">
    <property type="match status" value="1"/>
</dbReference>
<dbReference type="InterPro" id="IPR048635">
    <property type="entry name" value="MFD_D3"/>
</dbReference>
<comment type="caution">
    <text evidence="16">The sequence shown here is derived from an EMBL/GenBank/DDBJ whole genome shotgun (WGS) entry which is preliminary data.</text>
</comment>
<evidence type="ECO:0000256" key="3">
    <source>
        <dbReference type="ARBA" id="ARBA00022741"/>
    </source>
</evidence>
<dbReference type="SUPFAM" id="SSF52540">
    <property type="entry name" value="P-loop containing nucleoside triphosphate hydrolases"/>
    <property type="match status" value="4"/>
</dbReference>
<dbReference type="GO" id="GO:0003684">
    <property type="term" value="F:damaged DNA binding"/>
    <property type="evidence" value="ECO:0007669"/>
    <property type="project" value="InterPro"/>
</dbReference>
<evidence type="ECO:0000259" key="15">
    <source>
        <dbReference type="PROSITE" id="PS51194"/>
    </source>
</evidence>
<dbReference type="RefSeq" id="WP_133593428.1">
    <property type="nucleotide sequence ID" value="NZ_CP037953.1"/>
</dbReference>
<dbReference type="Pfam" id="PF03461">
    <property type="entry name" value="TRCF"/>
    <property type="match status" value="1"/>
</dbReference>
<sequence length="1143" mass="128154">MLAFLRALDSLKFHPGFRTPMPTCHGAAQALALAHLARQRGRMLVAVTADSPSAMRLEQELKTLAPDVPIRHFPDWETLPYDTFSPHQDIVSERLSTLVELQQPQQGILLLAAPALLMRVTPKSFVNLHSLLVKVGDRMDLPELRRKLEQSGYRCVAEVMEHGEFAVRGALVDLFPMGSEQPFRLDFFDDEIESIRVFDVDSQLSRDSLNEIRLLPAHEFPWNDDGITAFRQAFRARFDALLHPESIYGQISKGYLPAGIEYYLPLFFPSLATLFDYLPSDSLFVTLGNLQPAVEHFWRDLQERYEERRVDTFRPLVAPGELYLKEEELFATLKNYERLSSEQTSDVALSQPLPNLNIDTRASVPFSALQSFSLQHQGRLVIAVDSAGRREVLLPLFKQSGLEPELFDDWQSAIDSKAKLALTVAPVERGFISSDGMLALVTEADLFGAQMVQQRRRRAKVTDPDAVIRDLSELRIGDPVVHIEHGVGRYQGLQIIDAAGVQAEYLVLEYSGNDKLYVPVQSLHLIGRYLGAAADAAPWHKLGTEQWSKARQKAAEKIRDVAVELLDLHARRAASEGLKGEIDELEYQRFAAGFAFEETPDQEASIKAVLNDLKQKRPMDRLVCGDVGFGKTEVAMRAAFAAVQNGWQVAVLVPTTLLAQQHYNNFTDRFADWPIRIELLSRFKTDKEQKVAIEAMAEGKADIVIGTHKLIQGDIRFAKLGLLIVDEEHRFGVRQKEQIKALAANVHLLTLTATPIPRTLNMALSGIRDLSLITTPPARRLSIKTFVRERNDALIKEAILRETMRGGQAYFLHNDVDSIEVTTSKLQDLLPDVRFGFAHGQMRERELERIMRDFYHQRFQVLVCTTIVETGIDIPTANTMIIDRADKFGLAQLHQLRGRVGRSHHQAYAYLLTPPPALLTPDAQKRLEAIETFDDLGAGFLLASQDLEIRGAGELLGEDQSGQIEGIGLSLYMELLDNAVQALKDGKEPTLPQALGAKTEIECGLPALLPDDYVTDIGMRLSLYKRIASAKTPEALEDLQSEIVDRFGVLPTASGNLFKLAAIRLDASKLGLKRIEISAAGGRVEFSSDTQVDPMRLIELVQKQPQLYRFEGPQHIRVRKDLSKPEDRLPFLQALIQTLSVRK</sequence>
<dbReference type="GO" id="GO:0003678">
    <property type="term" value="F:DNA helicase activity"/>
    <property type="evidence" value="ECO:0007669"/>
    <property type="project" value="TreeGrafter"/>
</dbReference>
<dbReference type="Gene3D" id="3.30.2060.10">
    <property type="entry name" value="Penicillin-binding protein 1b domain"/>
    <property type="match status" value="1"/>
</dbReference>
<comment type="similarity">
    <text evidence="11 13">In the C-terminal section; belongs to the helicase family. RecG subfamily.</text>
</comment>
<evidence type="ECO:0000313" key="17">
    <source>
        <dbReference type="Proteomes" id="UP000295375"/>
    </source>
</evidence>
<dbReference type="NCBIfam" id="TIGR00580">
    <property type="entry name" value="mfd"/>
    <property type="match status" value="1"/>
</dbReference>
<keyword evidence="5 13" id="KW-0378">Hydrolase</keyword>
<dbReference type="SMART" id="SM01058">
    <property type="entry name" value="CarD_TRCF"/>
    <property type="match status" value="1"/>
</dbReference>
<evidence type="ECO:0000256" key="11">
    <source>
        <dbReference type="ARBA" id="ARBA00061399"/>
    </source>
</evidence>
<evidence type="ECO:0000256" key="7">
    <source>
        <dbReference type="ARBA" id="ARBA00022840"/>
    </source>
</evidence>
<evidence type="ECO:0000256" key="8">
    <source>
        <dbReference type="ARBA" id="ARBA00023125"/>
    </source>
</evidence>
<dbReference type="Pfam" id="PF21132">
    <property type="entry name" value="MFD_D3"/>
    <property type="match status" value="1"/>
</dbReference>
<keyword evidence="7 13" id="KW-0067">ATP-binding</keyword>
<dbReference type="SMART" id="SM00490">
    <property type="entry name" value="HELICc"/>
    <property type="match status" value="1"/>
</dbReference>
<keyword evidence="2 13" id="KW-0963">Cytoplasm</keyword>
<dbReference type="GO" id="GO:0016787">
    <property type="term" value="F:hydrolase activity"/>
    <property type="evidence" value="ECO:0007669"/>
    <property type="project" value="UniProtKB-KW"/>
</dbReference>
<dbReference type="InterPro" id="IPR036101">
    <property type="entry name" value="CarD-like/TRCF_RID_sf"/>
</dbReference>
<evidence type="ECO:0000256" key="6">
    <source>
        <dbReference type="ARBA" id="ARBA00022806"/>
    </source>
</evidence>
<keyword evidence="3 13" id="KW-0547">Nucleotide-binding</keyword>
<evidence type="ECO:0000259" key="14">
    <source>
        <dbReference type="PROSITE" id="PS51192"/>
    </source>
</evidence>
<comment type="subcellular location">
    <subcellularLocation>
        <location evidence="1 13">Cytoplasm</location>
    </subcellularLocation>
</comment>
<dbReference type="FunFam" id="3.40.50.300:FF:000546">
    <property type="entry name" value="Transcription-repair-coupling factor"/>
    <property type="match status" value="1"/>
</dbReference>
<dbReference type="SUPFAM" id="SSF141259">
    <property type="entry name" value="CarD-like"/>
    <property type="match status" value="1"/>
</dbReference>
<evidence type="ECO:0000256" key="13">
    <source>
        <dbReference type="HAMAP-Rule" id="MF_00969"/>
    </source>
</evidence>
<keyword evidence="8 13" id="KW-0238">DNA-binding</keyword>